<comment type="caution">
    <text evidence="1">The sequence shown here is derived from an EMBL/GenBank/DDBJ whole genome shotgun (WGS) entry which is preliminary data.</text>
</comment>
<name>A0ACC0M8V5_RHOML</name>
<accession>A0ACC0M8V5</accession>
<dbReference type="EMBL" id="CM046397">
    <property type="protein sequence ID" value="KAI8536843.1"/>
    <property type="molecule type" value="Genomic_DNA"/>
</dbReference>
<sequence>MATYKVGAATSIASSVIYYLLLIFLSLLPFLPISGASNITLSSSLTATTGENSSWISPSGDFAFGFRQVYDASIFLLAVWYDKLPDRTIVWHANTSTPVQSGSKVDLSVDGLTLTGPQGETLWKAEPSTTATISHAGMLDTGNFVLFSTGASDAVYVWESFNFPTDTILPTQILPRGGMLYSGLTETNYSRGRFELHFTIDGNLELNPIAWPTEYRYPFYYSTETASTTGNASESGFQLVFNQSDIYIEKGNGDTVPLFNSVPFPNYPSNYHRATLGHDGVFRQYTFPRSSDGDRFWSIVRRIPNNICELLNEVGSGACGFNSYCMTNDGTPNCRCPEGYSLTDPDNKPGGCKPNFPLGCGVDGSRNQEDLYELKTMVDVDWPLGEYETLKPYNQTQCEESCLHDCSCAVATFSGGDTCKKKRLPLTNGRLNYGVAIIKVRKGTAALPPPFTSGSDDYPKPNSKRENQILMWTLFSGGSGLFNIVLLAAVISLVVLLRHRNKYNKLVVHDSDFPDTNLRIFTFKQLKEATDGFKEGLGSGSFGTVYKGVLTDGSKNQVAVKVLEKLIKDGEREFNAEVIAIGKTHHRNLVQLLGYCNEGPNRLLVYEFMSNGSLADFLFHRTPRPDWYQRTQLALGIARGLVYLHEECSAPIIHCDIKPQNILLDEHLTARISDFGLAKSLALDQTRTHTAIRGTKGYVAPEWFKSAPVTAKVDVYSFGVMLLEIICCRKSVEIDFKDDRVILTDWAYDCYKERRLDALVDNEEVVMRDIATLRRWVKTALCCVQ</sequence>
<reference evidence="1" key="1">
    <citation type="submission" date="2022-02" db="EMBL/GenBank/DDBJ databases">
        <title>Plant Genome Project.</title>
        <authorList>
            <person name="Zhang R.-G."/>
        </authorList>
    </citation>
    <scope>NUCLEOTIDE SEQUENCE</scope>
    <source>
        <strain evidence="1">AT1</strain>
    </source>
</reference>
<evidence type="ECO:0000313" key="1">
    <source>
        <dbReference type="EMBL" id="KAI8536843.1"/>
    </source>
</evidence>
<protein>
    <submittedName>
        <fullName evidence="1">Uncharacterized protein</fullName>
    </submittedName>
</protein>
<evidence type="ECO:0000313" key="2">
    <source>
        <dbReference type="Proteomes" id="UP001062846"/>
    </source>
</evidence>
<dbReference type="Proteomes" id="UP001062846">
    <property type="component" value="Chromosome 10"/>
</dbReference>
<organism evidence="1 2">
    <name type="scientific">Rhododendron molle</name>
    <name type="common">Chinese azalea</name>
    <name type="synonym">Azalea mollis</name>
    <dbReference type="NCBI Taxonomy" id="49168"/>
    <lineage>
        <taxon>Eukaryota</taxon>
        <taxon>Viridiplantae</taxon>
        <taxon>Streptophyta</taxon>
        <taxon>Embryophyta</taxon>
        <taxon>Tracheophyta</taxon>
        <taxon>Spermatophyta</taxon>
        <taxon>Magnoliopsida</taxon>
        <taxon>eudicotyledons</taxon>
        <taxon>Gunneridae</taxon>
        <taxon>Pentapetalae</taxon>
        <taxon>asterids</taxon>
        <taxon>Ericales</taxon>
        <taxon>Ericaceae</taxon>
        <taxon>Ericoideae</taxon>
        <taxon>Rhodoreae</taxon>
        <taxon>Rhododendron</taxon>
    </lineage>
</organism>
<proteinExistence type="predicted"/>
<gene>
    <name evidence="1" type="ORF">RHMOL_Rhmol10G0287500</name>
</gene>
<keyword evidence="2" id="KW-1185">Reference proteome</keyword>